<dbReference type="InterPro" id="IPR003890">
    <property type="entry name" value="MIF4G-like_typ-3"/>
</dbReference>
<evidence type="ECO:0000259" key="3">
    <source>
        <dbReference type="SMART" id="SM00543"/>
    </source>
</evidence>
<evidence type="ECO:0000313" key="5">
    <source>
        <dbReference type="Proteomes" id="UP000054995"/>
    </source>
</evidence>
<reference evidence="4 5" key="1">
    <citation type="submission" date="2015-01" db="EMBL/GenBank/DDBJ databases">
        <title>Evolution of Trichinella species and genotypes.</title>
        <authorList>
            <person name="Korhonen P.K."/>
            <person name="Edoardo P."/>
            <person name="Giuseppe L.R."/>
            <person name="Gasser R.B."/>
        </authorList>
    </citation>
    <scope>NUCLEOTIDE SEQUENCE [LARGE SCALE GENOMIC DNA]</scope>
    <source>
        <strain evidence="4">ISS470</strain>
    </source>
</reference>
<gene>
    <name evidence="4" type="primary">EIF4G3</name>
    <name evidence="4" type="ORF">T4D_15044</name>
</gene>
<comment type="caution">
    <text evidence="4">The sequence shown here is derived from an EMBL/GenBank/DDBJ whole genome shotgun (WGS) entry which is preliminary data.</text>
</comment>
<organism evidence="4 5">
    <name type="scientific">Trichinella pseudospiralis</name>
    <name type="common">Parasitic roundworm</name>
    <dbReference type="NCBI Taxonomy" id="6337"/>
    <lineage>
        <taxon>Eukaryota</taxon>
        <taxon>Metazoa</taxon>
        <taxon>Ecdysozoa</taxon>
        <taxon>Nematoda</taxon>
        <taxon>Enoplea</taxon>
        <taxon>Dorylaimia</taxon>
        <taxon>Trichinellida</taxon>
        <taxon>Trichinellidae</taxon>
        <taxon>Trichinella</taxon>
    </lineage>
</organism>
<feature type="region of interest" description="Disordered" evidence="1">
    <location>
        <begin position="1"/>
        <end position="89"/>
    </location>
</feature>
<feature type="region of interest" description="Disordered" evidence="1">
    <location>
        <begin position="549"/>
        <end position="573"/>
    </location>
</feature>
<feature type="region of interest" description="Disordered" evidence="1">
    <location>
        <begin position="1073"/>
        <end position="1100"/>
    </location>
</feature>
<dbReference type="InterPro" id="IPR016024">
    <property type="entry name" value="ARM-type_fold"/>
</dbReference>
<feature type="region of interest" description="Disordered" evidence="1">
    <location>
        <begin position="624"/>
        <end position="655"/>
    </location>
</feature>
<feature type="compositionally biased region" description="Polar residues" evidence="1">
    <location>
        <begin position="1073"/>
        <end position="1084"/>
    </location>
</feature>
<protein>
    <submittedName>
        <fullName evidence="4">Eukaryotic translation initiation factor 4 gamma 3</fullName>
    </submittedName>
</protein>
<keyword evidence="2" id="KW-0812">Transmembrane</keyword>
<keyword evidence="4" id="KW-0648">Protein biosynthesis</keyword>
<keyword evidence="2" id="KW-1133">Transmembrane helix</keyword>
<dbReference type="OrthoDB" id="5919297at2759"/>
<feature type="transmembrane region" description="Helical" evidence="2">
    <location>
        <begin position="823"/>
        <end position="842"/>
    </location>
</feature>
<keyword evidence="4" id="KW-0396">Initiation factor</keyword>
<feature type="compositionally biased region" description="Basic and acidic residues" evidence="1">
    <location>
        <begin position="633"/>
        <end position="643"/>
    </location>
</feature>
<dbReference type="GO" id="GO:0003743">
    <property type="term" value="F:translation initiation factor activity"/>
    <property type="evidence" value="ECO:0007669"/>
    <property type="project" value="UniProtKB-KW"/>
</dbReference>
<feature type="compositionally biased region" description="Basic and acidic residues" evidence="1">
    <location>
        <begin position="223"/>
        <end position="235"/>
    </location>
</feature>
<feature type="compositionally biased region" description="Basic and acidic residues" evidence="1">
    <location>
        <begin position="1085"/>
        <end position="1100"/>
    </location>
</feature>
<dbReference type="PANTHER" id="PTHR23253">
    <property type="entry name" value="EUKARYOTIC TRANSLATION INITIATION FACTOR 4 GAMMA"/>
    <property type="match status" value="1"/>
</dbReference>
<keyword evidence="2" id="KW-0472">Membrane</keyword>
<evidence type="ECO:0000256" key="2">
    <source>
        <dbReference type="SAM" id="Phobius"/>
    </source>
</evidence>
<sequence length="1720" mass="194916">MEPSSSNVSSDDSKVSNTQQPKRTSKLLSTLRFSGVPKLTGPSDGKLMDLDDWRSPKPSLAERLFPKLFRKNGTGKESPKKIFRRSELKKQIQESLAARRRVDLQRRYEQYALDQEQRRDEHQSRKSLQPFVDVDLEESLRKEKINDEDKEQLQETEDEQQEEEEEEEEENDDDDDDDEGKQTEEEDNAESENAEEDDEDKIASRHKPILKMESESEDEDEEPKCNDEADNEKVSSEPLKASVISDNSFTEDKATVQKPITVSADVDGCKVDDQARPTCSNLLQRRNVKSLRDLSMENIFFNDDSKPNLEDTFSFVEADAAPIKAQDSFFNPDGLLLASSSDDCKKEDELGSSNLSYPELLPLSEKLSSTGEMVLTPRSESNSTTSCTQSKLLFAESPLGEPMRRPLNVATPKCRFDADTSLEFFCSAPFASSPIVAANYSLASGLPRRRHLSAAPSHLVFDEDAQDGFDAERMPVNFEPPFQADTSKIDSNEFLIEESVQQEHADDAENCEQNIFGNQVLEELKKVKRSQFLDSKKKIRKEFLDTEAVLSSSDAEEDSGDDEAGDEDVVKSENELRMEIGKIHLKQMLDDDRQLVQMYKEALIDSRKQRKSIRERRFAWKRNANQEDEDEERQARNADHDNSDNEENDANTTFEKWQQERLERMRLMMEMNESAEEEILFGSDTNSRIYQFGMQALRADDSQGVGETSRKSGKVEITSLWSSAVDDDAATAAHSVIFSQSMDYHSSESLLRRSQSALETAYKCSADSNSCHDFSKNIFLPITPPKDDTSRNFNTITPSTRKRRRLLKEQGTSTRIKYVYCKFYTVSLKFSSVYISAVVLNISSFSGRSVVVCAAFNCALIIISFFVRQIFKLFNLLPCFVGLKMSDERSNSMNISNSAVPSEQVEAKSVNSTKQFVQSVRQGSNNPVENDLKLDSNDLQKELFAPGTAGEQDSLEELLAECSNPELESLLSSAVESLTRPNECENEEKKLSCELPFGMSIAKLKQLLDEPNGLHLLLHYLRCNFWQDSDDSHSDFSTWTKFSCLSNDMAPFQQGIVSRSGVVVAYDFQKRQTSPANDSTTASPKENKQENEPKQLTEAKSMETVKVPLLRLNAIKMSVMDLGNTEQKMMKMMPILIPAQFVAHHDAEACILVSKGQVTVSNNVASAYGISGSGQEEYGTAGDVSNGQGHVEQWSEKDRSTNSSTVAKRIMRLDVDDADDDEEEEKQTDNNVGEDLKNGCTNEKAEQDQSKEEAGEEAPVVSRLSNGARLNLENNSAKCADDEAEIDQLGRRLESIEPFRANEGSVNQIIRYSSTEMLKIGNLKCCFGQPQKSLILNFKAFNGIILPEKLRFGDDELVAGLKKSSTERLQEKKPFSNNGGNISQDIVIEHRIPSGEVHLHQDSNAWIPSWKRKNTELTAEQIETQSLMSDARMILNKMTEQTFEELATQFVGIAIRCTSVERVKMLARLMFDKAVQEPGFSEIYVKLCYRICNENLESKNSEEQDCAKSTRAELLNLCQSQFGAIRRLYKELWRKQAALQEVEDPKRRAELESELEEESAATKRHTIGVMRLIGKLFVWKMITLTIVQQCLKNMLIEEEDIFVEHVCVLLSTMGPAFEQRISQRMGRESSQRKLLSADGIYEYLLRIARRKNVAVRIRFLIDQLLASREKWNTAIDEEEEEDDDDESDAGWEETKQRGAARQRRDKDGDNTQFCSRRQRR</sequence>
<accession>A0A0V1FNR1</accession>
<feature type="compositionally biased region" description="Low complexity" evidence="1">
    <location>
        <begin position="1"/>
        <end position="10"/>
    </location>
</feature>
<proteinExistence type="predicted"/>
<feature type="region of interest" description="Disordered" evidence="1">
    <location>
        <begin position="1675"/>
        <end position="1720"/>
    </location>
</feature>
<feature type="region of interest" description="Disordered" evidence="1">
    <location>
        <begin position="1179"/>
        <end position="1263"/>
    </location>
</feature>
<dbReference type="EMBL" id="JYDT01000052">
    <property type="protein sequence ID" value="KRY87659.1"/>
    <property type="molecule type" value="Genomic_DNA"/>
</dbReference>
<feature type="compositionally biased region" description="Basic and acidic residues" evidence="1">
    <location>
        <begin position="112"/>
        <end position="124"/>
    </location>
</feature>
<feature type="compositionally biased region" description="Polar residues" evidence="1">
    <location>
        <begin position="18"/>
        <end position="32"/>
    </location>
</feature>
<keyword evidence="5" id="KW-1185">Reference proteome</keyword>
<feature type="compositionally biased region" description="Acidic residues" evidence="1">
    <location>
        <begin position="1675"/>
        <end position="1691"/>
    </location>
</feature>
<dbReference type="GO" id="GO:0003723">
    <property type="term" value="F:RNA binding"/>
    <property type="evidence" value="ECO:0007669"/>
    <property type="project" value="InterPro"/>
</dbReference>
<dbReference type="Proteomes" id="UP000054995">
    <property type="component" value="Unassembled WGS sequence"/>
</dbReference>
<feature type="region of interest" description="Disordered" evidence="1">
    <location>
        <begin position="112"/>
        <end position="246"/>
    </location>
</feature>
<feature type="compositionally biased region" description="Acidic residues" evidence="1">
    <location>
        <begin position="554"/>
        <end position="567"/>
    </location>
</feature>
<dbReference type="SMART" id="SM00543">
    <property type="entry name" value="MIF4G"/>
    <property type="match status" value="1"/>
</dbReference>
<dbReference type="Pfam" id="PF02854">
    <property type="entry name" value="MIF4G"/>
    <property type="match status" value="1"/>
</dbReference>
<feature type="domain" description="MIF4G" evidence="3">
    <location>
        <begin position="1428"/>
        <end position="1671"/>
    </location>
</feature>
<feature type="compositionally biased region" description="Acidic residues" evidence="1">
    <location>
        <begin position="1216"/>
        <end position="1226"/>
    </location>
</feature>
<evidence type="ECO:0000256" key="1">
    <source>
        <dbReference type="SAM" id="MobiDB-lite"/>
    </source>
</evidence>
<feature type="compositionally biased region" description="Polar residues" evidence="1">
    <location>
        <begin position="1710"/>
        <end position="1720"/>
    </location>
</feature>
<feature type="compositionally biased region" description="Acidic residues" evidence="1">
    <location>
        <begin position="154"/>
        <end position="200"/>
    </location>
</feature>
<dbReference type="SUPFAM" id="SSF48371">
    <property type="entry name" value="ARM repeat"/>
    <property type="match status" value="1"/>
</dbReference>
<name>A0A0V1FNR1_TRIPS</name>
<feature type="compositionally biased region" description="Basic and acidic residues" evidence="1">
    <location>
        <begin position="138"/>
        <end position="153"/>
    </location>
</feature>
<dbReference type="Gene3D" id="1.25.40.180">
    <property type="match status" value="1"/>
</dbReference>
<feature type="compositionally biased region" description="Basic and acidic residues" evidence="1">
    <location>
        <begin position="77"/>
        <end position="89"/>
    </location>
</feature>
<feature type="compositionally biased region" description="Basic and acidic residues" evidence="1">
    <location>
        <begin position="1692"/>
        <end position="1709"/>
    </location>
</feature>
<feature type="compositionally biased region" description="Basic and acidic residues" evidence="1">
    <location>
        <begin position="1243"/>
        <end position="1253"/>
    </location>
</feature>
<evidence type="ECO:0000313" key="4">
    <source>
        <dbReference type="EMBL" id="KRY87659.1"/>
    </source>
</evidence>
<feature type="compositionally biased region" description="Basic and acidic residues" evidence="1">
    <location>
        <begin position="46"/>
        <end position="55"/>
    </location>
</feature>
<feature type="transmembrane region" description="Helical" evidence="2">
    <location>
        <begin position="849"/>
        <end position="871"/>
    </location>
</feature>